<organism evidence="3 4">
    <name type="scientific">Leishmania infantum</name>
    <dbReference type="NCBI Taxonomy" id="5671"/>
    <lineage>
        <taxon>Eukaryota</taxon>
        <taxon>Discoba</taxon>
        <taxon>Euglenozoa</taxon>
        <taxon>Kinetoplastea</taxon>
        <taxon>Metakinetoplastina</taxon>
        <taxon>Trypanosomatida</taxon>
        <taxon>Trypanosomatidae</taxon>
        <taxon>Leishmaniinae</taxon>
        <taxon>Leishmania</taxon>
    </lineage>
</organism>
<dbReference type="OMA" id="CECYVGA"/>
<feature type="compositionally biased region" description="Low complexity" evidence="1">
    <location>
        <begin position="188"/>
        <end position="197"/>
    </location>
</feature>
<feature type="compositionally biased region" description="Pro residues" evidence="1">
    <location>
        <begin position="176"/>
        <end position="187"/>
    </location>
</feature>
<protein>
    <submittedName>
        <fullName evidence="3">Engulfment_and_cell_motility_domain_2_-_putative</fullName>
    </submittedName>
</protein>
<dbReference type="InterPro" id="IPR050868">
    <property type="entry name" value="ELMO_domain-containing"/>
</dbReference>
<evidence type="ECO:0000256" key="1">
    <source>
        <dbReference type="SAM" id="MobiDB-lite"/>
    </source>
</evidence>
<evidence type="ECO:0000259" key="2">
    <source>
        <dbReference type="PROSITE" id="PS51335"/>
    </source>
</evidence>
<feature type="region of interest" description="Disordered" evidence="1">
    <location>
        <begin position="176"/>
        <end position="204"/>
    </location>
</feature>
<evidence type="ECO:0000313" key="4">
    <source>
        <dbReference type="Proteomes" id="UP000255414"/>
    </source>
</evidence>
<feature type="domain" description="ELMO" evidence="2">
    <location>
        <begin position="674"/>
        <end position="897"/>
    </location>
</feature>
<dbReference type="PANTHER" id="PTHR12771">
    <property type="entry name" value="ENGULFMENT AND CELL MOTILITY"/>
    <property type="match status" value="1"/>
</dbReference>
<feature type="region of interest" description="Disordered" evidence="1">
    <location>
        <begin position="617"/>
        <end position="652"/>
    </location>
</feature>
<feature type="compositionally biased region" description="Polar residues" evidence="1">
    <location>
        <begin position="115"/>
        <end position="127"/>
    </location>
</feature>
<dbReference type="Pfam" id="PF04727">
    <property type="entry name" value="ELMO_CED12"/>
    <property type="match status" value="1"/>
</dbReference>
<feature type="region of interest" description="Disordered" evidence="1">
    <location>
        <begin position="218"/>
        <end position="238"/>
    </location>
</feature>
<dbReference type="Proteomes" id="UP000255414">
    <property type="component" value="Chromosome 36"/>
</dbReference>
<sequence length="936" mass="98095">MSLLQKNAVLKKYRREYPEQDVARSSSKDEGQTEEGGDDDTAVYPNVDAFQVLGSIAGGALASPSPSPRLMRCEENTQMPAIGAPSVKCWSSGVSSGFHGTTAAFESMHNNATATATAGPSTVSTIRSPFPHEDGGNEANHAAPTRPSWPRSHTVRAGAGAEDKYFDLDNFTAPLGPLPLPPPPADGAPPALAPLGRRGAGSTGPRCWISWSDLSGEEDRATADTHSQSAPTDPSVSPTTVTIGGEAFMSVTDVPEAARSNHVARATATSGLVPSVGESCGPASSVGGLSSLALAASKPRTPTGGGAHVRSSPQVLTAVQQPIEVLTRVHKDPSGEEVSSSSSSPSSSFTVTELEGDCGDADGKPTTLREEAVRQLDLAYASETCEPHPVEGCKNSAASAAMRLDVSDTLLQPPTSILSEPSTTTVHTKDKSAMSFRSSGGAAANGSVGSRRVVYAAEGADASDEGAFSPVSGMDDNERASYAGMADDRNIPYADNRGAVFMQQVLSFSGTNHSLPRIWDDEDVDVDPLTTDSMRLPARALPPITFYEAYLDLTKAIRRGDAKGACEAEERTADRACSSSIVLPQAPPPVMALPTLKKAVRAAIFWCCGGSASRASTVAKQPQPSTAACSGPNRDELSGVAPVDETASAPGGPEEHLRVIRALKSQSVSLQLTTHRRMLLTVFNTLTGKIPWPSRNVNSSESTPVTSSPPSSSTAVKWESIGFQGSNPATDVRATGVLGVLQLLYLIDYYPAFAQRLWQLCRNPADEGASHSPSHNHRGGEALVAAKRGRVSNELPFVLVCFNFTALVLDAAGQHILDEEVQKTANGKRPSPTSHEAAAKTTEPAAHPSSYAGMHVCCECYVGALALFAEAWRSRPKGGPTGDGSMTKSTVPANRPSIADFGDIKARLRGKLLRKGAAKIMREAACQVRGPAEQQE</sequence>
<feature type="compositionally biased region" description="Acidic residues" evidence="1">
    <location>
        <begin position="32"/>
        <end position="41"/>
    </location>
</feature>
<feature type="compositionally biased region" description="Low complexity" evidence="1">
    <location>
        <begin position="699"/>
        <end position="712"/>
    </location>
</feature>
<name>A0A6L0XRI1_LEIIN</name>
<dbReference type="PROSITE" id="PS51335">
    <property type="entry name" value="ELMO"/>
    <property type="match status" value="1"/>
</dbReference>
<feature type="region of interest" description="Disordered" evidence="1">
    <location>
        <begin position="823"/>
        <end position="844"/>
    </location>
</feature>
<feature type="compositionally biased region" description="Low complexity" evidence="1">
    <location>
        <begin position="339"/>
        <end position="348"/>
    </location>
</feature>
<feature type="compositionally biased region" description="Polar residues" evidence="1">
    <location>
        <begin position="617"/>
        <end position="628"/>
    </location>
</feature>
<feature type="region of interest" description="Disordered" evidence="1">
    <location>
        <begin position="876"/>
        <end position="896"/>
    </location>
</feature>
<dbReference type="AlphaFoldDB" id="A0A6L0XRI1"/>
<accession>A0A6L0XRI1</accession>
<feature type="region of interest" description="Disordered" evidence="1">
    <location>
        <begin position="115"/>
        <end position="155"/>
    </location>
</feature>
<feature type="region of interest" description="Disordered" evidence="1">
    <location>
        <begin position="693"/>
        <end position="712"/>
    </location>
</feature>
<evidence type="ECO:0000313" key="3">
    <source>
        <dbReference type="EMBL" id="CAC9549691.1"/>
    </source>
</evidence>
<feature type="region of interest" description="Disordered" evidence="1">
    <location>
        <begin position="14"/>
        <end position="44"/>
    </location>
</feature>
<feature type="compositionally biased region" description="Basic and acidic residues" evidence="1">
    <location>
        <begin position="15"/>
        <end position="31"/>
    </location>
</feature>
<reference evidence="3" key="1">
    <citation type="submission" date="2020-06" db="EMBL/GenBank/DDBJ databases">
        <authorList>
            <person name="Gonzalez-de la Fuente S."/>
            <person name="Peiro-Pastor R."/>
            <person name="Rastrojo A."/>
            <person name="Moreno J."/>
            <person name="Carrasco-Ramiro F."/>
            <person name="Requena JM."/>
            <person name="Aguado B."/>
        </authorList>
    </citation>
    <scope>NUCLEOTIDE SEQUENCE</scope>
</reference>
<dbReference type="InterPro" id="IPR006816">
    <property type="entry name" value="ELMO_dom"/>
</dbReference>
<proteinExistence type="predicted"/>
<feature type="region of interest" description="Disordered" evidence="1">
    <location>
        <begin position="330"/>
        <end position="365"/>
    </location>
</feature>
<dbReference type="PANTHER" id="PTHR12771:SF2">
    <property type="entry name" value="ELMO DOMAIN-CONTAINING PROTEIN 3"/>
    <property type="match status" value="1"/>
</dbReference>
<gene>
    <name evidence="3" type="ORF">LINF_360021600</name>
</gene>
<dbReference type="EMBL" id="LR812969">
    <property type="protein sequence ID" value="CAC9549691.1"/>
    <property type="molecule type" value="Genomic_DNA"/>
</dbReference>